<dbReference type="AlphaFoldDB" id="E4U684"/>
<organism evidence="2 3">
    <name type="scientific">Oceanithermus profundus (strain DSM 14977 / NBRC 100410 / VKM B-2274 / 506)</name>
    <dbReference type="NCBI Taxonomy" id="670487"/>
    <lineage>
        <taxon>Bacteria</taxon>
        <taxon>Thermotogati</taxon>
        <taxon>Deinococcota</taxon>
        <taxon>Deinococci</taxon>
        <taxon>Thermales</taxon>
        <taxon>Thermaceae</taxon>
        <taxon>Oceanithermus</taxon>
    </lineage>
</organism>
<dbReference type="OrthoDB" id="9911542at2"/>
<evidence type="ECO:0000313" key="3">
    <source>
        <dbReference type="Proteomes" id="UP000008722"/>
    </source>
</evidence>
<dbReference type="RefSeq" id="WP_013457127.1">
    <property type="nucleotide sequence ID" value="NC_014761.1"/>
</dbReference>
<reference evidence="3" key="1">
    <citation type="submission" date="2010-11" db="EMBL/GenBank/DDBJ databases">
        <title>The complete sequence of chromosome of Oceanithermus profundus DSM 14977.</title>
        <authorList>
            <consortium name="US DOE Joint Genome Institute (JGI-PGF)"/>
            <person name="Lucas S."/>
            <person name="Copeland A."/>
            <person name="Lapidus A."/>
            <person name="Bruce D."/>
            <person name="Goodwin L."/>
            <person name="Pitluck S."/>
            <person name="Kyrpides N."/>
            <person name="Mavromatis K."/>
            <person name="Pagani I."/>
            <person name="Ivanova N."/>
            <person name="Zhang X."/>
            <person name="Brettin T."/>
            <person name="Detter J.C."/>
            <person name="Tapia R."/>
            <person name="Han C."/>
            <person name="Land M."/>
            <person name="Hauser L."/>
            <person name="Markowitz V."/>
            <person name="Cheng J.-F."/>
            <person name="Hugenholtz P."/>
            <person name="Woyke T."/>
            <person name="Wu D."/>
            <person name="Tindall B."/>
            <person name="Faehnrich R."/>
            <person name="Brambilla E."/>
            <person name="Klenk H.-P."/>
            <person name="Eisen J.A."/>
        </authorList>
    </citation>
    <scope>NUCLEOTIDE SEQUENCE [LARGE SCALE GENOMIC DNA]</scope>
    <source>
        <strain evidence="3">DSM 14977 / NBRC 100410 / VKM B-2274 / 506</strain>
    </source>
</reference>
<sequence>MIRLVANAYEILIEIMMWVVLILGALQGYAVGPSFLGLVFGLLLALLFDVVVFGTLVILLEIRNDLRKIAQRTAPTL</sequence>
<dbReference type="HOGENOM" id="CLU_2634601_0_0_0"/>
<keyword evidence="3" id="KW-1185">Reference proteome</keyword>
<evidence type="ECO:0000313" key="2">
    <source>
        <dbReference type="EMBL" id="ADR35957.1"/>
    </source>
</evidence>
<dbReference type="GO" id="GO:0008233">
    <property type="term" value="F:peptidase activity"/>
    <property type="evidence" value="ECO:0007669"/>
    <property type="project" value="UniProtKB-KW"/>
</dbReference>
<feature type="transmembrane region" description="Helical" evidence="1">
    <location>
        <begin position="38"/>
        <end position="62"/>
    </location>
</feature>
<keyword evidence="2" id="KW-0645">Protease</keyword>
<evidence type="ECO:0000256" key="1">
    <source>
        <dbReference type="SAM" id="Phobius"/>
    </source>
</evidence>
<reference evidence="2 3" key="2">
    <citation type="journal article" date="2011" name="Stand. Genomic Sci.">
        <title>Complete genome sequence of Oceanithermus profundus type strain (506).</title>
        <authorList>
            <person name="Pati A."/>
            <person name="Zhang X."/>
            <person name="Lapidus A."/>
            <person name="Nolan M."/>
            <person name="Lucas S."/>
            <person name="Del Rio T.G."/>
            <person name="Tice H."/>
            <person name="Cheng J.F."/>
            <person name="Tapia R."/>
            <person name="Han C."/>
            <person name="Goodwin L."/>
            <person name="Pitluck S."/>
            <person name="Liolios K."/>
            <person name="Pagani I."/>
            <person name="Ivanova N."/>
            <person name="Mavromatis K."/>
            <person name="Chen A."/>
            <person name="Palaniappan K."/>
            <person name="Hauser L."/>
            <person name="Jeffries C.D."/>
            <person name="Brambilla E.M."/>
            <person name="Rohl A."/>
            <person name="Mwirichia R."/>
            <person name="Rohde M."/>
            <person name="Tindall B.J."/>
            <person name="Sikorski J."/>
            <person name="Wirth R."/>
            <person name="Goker M."/>
            <person name="Woyke T."/>
            <person name="Detter J.C."/>
            <person name="Bristow J."/>
            <person name="Eisen J.A."/>
            <person name="Markowitz V."/>
            <person name="Hugenholtz P."/>
            <person name="Kyrpides N.C."/>
            <person name="Klenk H.P."/>
            <person name="Land M."/>
        </authorList>
    </citation>
    <scope>NUCLEOTIDE SEQUENCE [LARGE SCALE GENOMIC DNA]</scope>
    <source>
        <strain evidence="3">DSM 14977 / NBRC 100410 / VKM B-2274 / 506</strain>
    </source>
</reference>
<dbReference type="Proteomes" id="UP000008722">
    <property type="component" value="Chromosome"/>
</dbReference>
<protein>
    <submittedName>
        <fullName evidence="2">Heat shock protein, protease HtpX</fullName>
    </submittedName>
</protein>
<keyword evidence="1" id="KW-0472">Membrane</keyword>
<dbReference type="EMBL" id="CP002361">
    <property type="protein sequence ID" value="ADR35957.1"/>
    <property type="molecule type" value="Genomic_DNA"/>
</dbReference>
<proteinExistence type="predicted"/>
<keyword evidence="2" id="KW-0346">Stress response</keyword>
<keyword evidence="1" id="KW-1133">Transmembrane helix</keyword>
<dbReference type="GO" id="GO:0006508">
    <property type="term" value="P:proteolysis"/>
    <property type="evidence" value="ECO:0007669"/>
    <property type="project" value="UniProtKB-KW"/>
</dbReference>
<gene>
    <name evidence="2" type="ordered locus">Ocepr_0498</name>
</gene>
<name>E4U684_OCEP5</name>
<dbReference type="STRING" id="670487.Ocepr_0498"/>
<accession>E4U684</accession>
<feature type="transmembrane region" description="Helical" evidence="1">
    <location>
        <begin position="12"/>
        <end position="32"/>
    </location>
</feature>
<keyword evidence="1" id="KW-0812">Transmembrane</keyword>
<dbReference type="KEGG" id="opr:Ocepr_0498"/>
<keyword evidence="2" id="KW-0378">Hydrolase</keyword>